<keyword evidence="7" id="KW-0325">Glycoprotein</keyword>
<dbReference type="PANTHER" id="PTHR16677">
    <property type="entry name" value="HEMATOPOIETIC PROGENITOR CELL ANTIGEN CD34"/>
    <property type="match status" value="1"/>
</dbReference>
<keyword evidence="5 9" id="KW-1133">Transmembrane helix</keyword>
<dbReference type="AlphaFoldDB" id="A0A3Q4GGG6"/>
<keyword evidence="6 9" id="KW-0472">Membrane</keyword>
<evidence type="ECO:0000256" key="5">
    <source>
        <dbReference type="ARBA" id="ARBA00022989"/>
    </source>
</evidence>
<evidence type="ECO:0000256" key="6">
    <source>
        <dbReference type="ARBA" id="ARBA00023136"/>
    </source>
</evidence>
<keyword evidence="3 10" id="KW-0732">Signal</keyword>
<feature type="region of interest" description="Disordered" evidence="8">
    <location>
        <begin position="77"/>
        <end position="117"/>
    </location>
</feature>
<reference evidence="11" key="2">
    <citation type="submission" date="2025-09" db="UniProtKB">
        <authorList>
            <consortium name="Ensembl"/>
        </authorList>
    </citation>
    <scope>IDENTIFICATION</scope>
</reference>
<keyword evidence="4" id="KW-0130">Cell adhesion</keyword>
<evidence type="ECO:0000256" key="2">
    <source>
        <dbReference type="ARBA" id="ARBA00022692"/>
    </source>
</evidence>
<evidence type="ECO:0000313" key="11">
    <source>
        <dbReference type="Ensembl" id="ENSNBRP00000005743.1"/>
    </source>
</evidence>
<evidence type="ECO:0000256" key="1">
    <source>
        <dbReference type="ARBA" id="ARBA00004479"/>
    </source>
</evidence>
<keyword evidence="2 9" id="KW-0812">Transmembrane</keyword>
<dbReference type="Ensembl" id="ENSNBRT00000005921.1">
    <property type="protein sequence ID" value="ENSNBRP00000005743.1"/>
    <property type="gene ID" value="ENSNBRG00000004545.1"/>
</dbReference>
<dbReference type="PANTHER" id="PTHR16677:SF1">
    <property type="entry name" value="HEMATOPOIETIC PROGENITOR CELL ANTIGEN CD34"/>
    <property type="match status" value="1"/>
</dbReference>
<evidence type="ECO:0000256" key="4">
    <source>
        <dbReference type="ARBA" id="ARBA00022889"/>
    </source>
</evidence>
<keyword evidence="12" id="KW-1185">Reference proteome</keyword>
<feature type="signal peptide" evidence="10">
    <location>
        <begin position="1"/>
        <end position="32"/>
    </location>
</feature>
<reference evidence="11" key="1">
    <citation type="submission" date="2025-08" db="UniProtKB">
        <authorList>
            <consortium name="Ensembl"/>
        </authorList>
    </citation>
    <scope>IDENTIFICATION</scope>
</reference>
<feature type="transmembrane region" description="Helical" evidence="9">
    <location>
        <begin position="121"/>
        <end position="143"/>
    </location>
</feature>
<evidence type="ECO:0000256" key="7">
    <source>
        <dbReference type="ARBA" id="ARBA00023180"/>
    </source>
</evidence>
<dbReference type="Pfam" id="PF06365">
    <property type="entry name" value="CD34_antigen"/>
    <property type="match status" value="1"/>
</dbReference>
<dbReference type="GeneTree" id="ENSGT00390000008414"/>
<dbReference type="OMA" id="STWRMNG"/>
<evidence type="ECO:0000313" key="12">
    <source>
        <dbReference type="Proteomes" id="UP000261580"/>
    </source>
</evidence>
<dbReference type="STRING" id="32507.ENSNBRP00000005743"/>
<dbReference type="GeneID" id="102793364"/>
<dbReference type="GO" id="GO:0005886">
    <property type="term" value="C:plasma membrane"/>
    <property type="evidence" value="ECO:0007669"/>
    <property type="project" value="UniProtKB-ARBA"/>
</dbReference>
<feature type="chain" id="PRO_5018628264" evidence="10">
    <location>
        <begin position="33"/>
        <end position="217"/>
    </location>
</feature>
<protein>
    <submittedName>
        <fullName evidence="11">Uncharacterized LOC102793364</fullName>
    </submittedName>
</protein>
<dbReference type="Proteomes" id="UP000261580">
    <property type="component" value="Unassembled WGS sequence"/>
</dbReference>
<sequence length="217" mass="22978">MATSTWRMNGLYRKMTQPLFLCTLFLSSVVICQDQTTTPTTAPSVNNGTNETFIDSLITSLTKSLANNSELWLLTAEPQTDEDNSSNDNTMVDSTKGPSPSLDLSPSSSSSSSSSSSNSSVFVGLLVSGLLAALGITVGYCYCQRRTDTKAVKLTDETYPADQENQGSTLASVAPLIPTPETQEKPSVNGESPEAAKTQPPPPTNGHSTTKTADTEL</sequence>
<name>A0A3Q4GGG6_NEOBR</name>
<dbReference type="GO" id="GO:0007155">
    <property type="term" value="P:cell adhesion"/>
    <property type="evidence" value="ECO:0007669"/>
    <property type="project" value="UniProtKB-KW"/>
</dbReference>
<feature type="region of interest" description="Disordered" evidence="8">
    <location>
        <begin position="158"/>
        <end position="217"/>
    </location>
</feature>
<dbReference type="InterPro" id="IPR008083">
    <property type="entry name" value="CD34"/>
</dbReference>
<dbReference type="RefSeq" id="XP_006794115.1">
    <property type="nucleotide sequence ID" value="XM_006794052.2"/>
</dbReference>
<dbReference type="Bgee" id="ENSNBRG00000004545">
    <property type="expression patterns" value="Expressed in zone of skin and 5 other cell types or tissues"/>
</dbReference>
<evidence type="ECO:0000256" key="10">
    <source>
        <dbReference type="SAM" id="SignalP"/>
    </source>
</evidence>
<dbReference type="CTD" id="947"/>
<dbReference type="OrthoDB" id="8945512at2759"/>
<comment type="subcellular location">
    <subcellularLocation>
        <location evidence="1">Membrane</location>
        <topology evidence="1">Single-pass type I membrane protein</topology>
    </subcellularLocation>
</comment>
<feature type="compositionally biased region" description="Low complexity" evidence="8">
    <location>
        <begin position="97"/>
        <end position="117"/>
    </location>
</feature>
<proteinExistence type="predicted"/>
<accession>A0A3Q4GGG6</accession>
<dbReference type="InterPro" id="IPR013836">
    <property type="entry name" value="CD34/Podocalyxin"/>
</dbReference>
<evidence type="ECO:0000256" key="3">
    <source>
        <dbReference type="ARBA" id="ARBA00022729"/>
    </source>
</evidence>
<evidence type="ECO:0000256" key="9">
    <source>
        <dbReference type="SAM" id="Phobius"/>
    </source>
</evidence>
<feature type="compositionally biased region" description="Polar residues" evidence="8">
    <location>
        <begin position="205"/>
        <end position="217"/>
    </location>
</feature>
<evidence type="ECO:0000256" key="8">
    <source>
        <dbReference type="SAM" id="MobiDB-lite"/>
    </source>
</evidence>
<organism evidence="11 12">
    <name type="scientific">Neolamprologus brichardi</name>
    <name type="common">Fairy cichlid</name>
    <name type="synonym">Lamprologus brichardi</name>
    <dbReference type="NCBI Taxonomy" id="32507"/>
    <lineage>
        <taxon>Eukaryota</taxon>
        <taxon>Metazoa</taxon>
        <taxon>Chordata</taxon>
        <taxon>Craniata</taxon>
        <taxon>Vertebrata</taxon>
        <taxon>Euteleostomi</taxon>
        <taxon>Actinopterygii</taxon>
        <taxon>Neopterygii</taxon>
        <taxon>Teleostei</taxon>
        <taxon>Neoteleostei</taxon>
        <taxon>Acanthomorphata</taxon>
        <taxon>Ovalentaria</taxon>
        <taxon>Cichlomorphae</taxon>
        <taxon>Cichliformes</taxon>
        <taxon>Cichlidae</taxon>
        <taxon>African cichlids</taxon>
        <taxon>Pseudocrenilabrinae</taxon>
        <taxon>Lamprologini</taxon>
        <taxon>Neolamprologus</taxon>
    </lineage>
</organism>